<keyword evidence="6 8" id="KW-0342">GTP-binding</keyword>
<comment type="similarity">
    <text evidence="8">Belongs to the MobA family.</text>
</comment>
<keyword evidence="10" id="KW-0548">Nucleotidyltransferase</keyword>
<organism evidence="10 11">
    <name type="scientific">Dulcicalothrix desertica PCC 7102</name>
    <dbReference type="NCBI Taxonomy" id="232991"/>
    <lineage>
        <taxon>Bacteria</taxon>
        <taxon>Bacillati</taxon>
        <taxon>Cyanobacteriota</taxon>
        <taxon>Cyanophyceae</taxon>
        <taxon>Nostocales</taxon>
        <taxon>Calotrichaceae</taxon>
        <taxon>Dulcicalothrix</taxon>
    </lineage>
</organism>
<reference evidence="10" key="1">
    <citation type="submission" date="2018-12" db="EMBL/GenBank/DDBJ databases">
        <authorList>
            <person name="Will S."/>
            <person name="Neumann-Schaal M."/>
            <person name="Henke P."/>
        </authorList>
    </citation>
    <scope>NUCLEOTIDE SEQUENCE</scope>
    <source>
        <strain evidence="10">PCC 7102</strain>
    </source>
</reference>
<dbReference type="InterPro" id="IPR029044">
    <property type="entry name" value="Nucleotide-diphossugar_trans"/>
</dbReference>
<dbReference type="InterPro" id="IPR025877">
    <property type="entry name" value="MobA-like_NTP_Trfase"/>
</dbReference>
<dbReference type="HAMAP" id="MF_00316">
    <property type="entry name" value="MobA"/>
    <property type="match status" value="1"/>
</dbReference>
<dbReference type="Proteomes" id="UP000271624">
    <property type="component" value="Unassembled WGS sequence"/>
</dbReference>
<evidence type="ECO:0000313" key="11">
    <source>
        <dbReference type="Proteomes" id="UP000271624"/>
    </source>
</evidence>
<evidence type="ECO:0000256" key="5">
    <source>
        <dbReference type="ARBA" id="ARBA00022842"/>
    </source>
</evidence>
<dbReference type="EMBL" id="RSCL01000014">
    <property type="protein sequence ID" value="RUT03113.1"/>
    <property type="molecule type" value="Genomic_DNA"/>
</dbReference>
<dbReference type="Gene3D" id="3.90.550.10">
    <property type="entry name" value="Spore Coat Polysaccharide Biosynthesis Protein SpsA, Chain A"/>
    <property type="match status" value="1"/>
</dbReference>
<comment type="caution">
    <text evidence="10">The sequence shown here is derived from an EMBL/GenBank/DDBJ whole genome shotgun (WGS) entry which is preliminary data.</text>
</comment>
<accession>A0A433VAL9</accession>
<feature type="binding site" evidence="8">
    <location>
        <position position="22"/>
    </location>
    <ligand>
        <name>GTP</name>
        <dbReference type="ChEBI" id="CHEBI:37565"/>
    </ligand>
</feature>
<keyword evidence="4 8" id="KW-0547">Nucleotide-binding</keyword>
<keyword evidence="5 8" id="KW-0460">Magnesium</keyword>
<dbReference type="Pfam" id="PF12804">
    <property type="entry name" value="NTP_transf_3"/>
    <property type="match status" value="1"/>
</dbReference>
<comment type="cofactor">
    <cofactor evidence="8">
        <name>Mg(2+)</name>
        <dbReference type="ChEBI" id="CHEBI:18420"/>
    </cofactor>
</comment>
<keyword evidence="11" id="KW-1185">Reference proteome</keyword>
<gene>
    <name evidence="8" type="primary">mobA</name>
    <name evidence="10" type="ORF">DSM106972_054210</name>
</gene>
<feature type="binding site" evidence="8">
    <location>
        <position position="110"/>
    </location>
    <ligand>
        <name>Mg(2+)</name>
        <dbReference type="ChEBI" id="CHEBI:18420"/>
    </ligand>
</feature>
<keyword evidence="1 8" id="KW-0963">Cytoplasm</keyword>
<dbReference type="EC" id="2.7.7.77" evidence="8"/>
<comment type="domain">
    <text evidence="8">The N-terminal domain determines nucleotide recognition and specific binding, while the C-terminal domain determines the specific binding to the target protein.</text>
</comment>
<reference evidence="10" key="2">
    <citation type="journal article" date="2019" name="Genome Biol. Evol.">
        <title>Day and night: Metabolic profiles and evolutionary relationships of six axenic non-marine cyanobacteria.</title>
        <authorList>
            <person name="Will S.E."/>
            <person name="Henke P."/>
            <person name="Boedeker C."/>
            <person name="Huang S."/>
            <person name="Brinkmann H."/>
            <person name="Rohde M."/>
            <person name="Jarek M."/>
            <person name="Friedl T."/>
            <person name="Seufert S."/>
            <person name="Schumacher M."/>
            <person name="Overmann J."/>
            <person name="Neumann-Schaal M."/>
            <person name="Petersen J."/>
        </authorList>
    </citation>
    <scope>NUCLEOTIDE SEQUENCE [LARGE SCALE GENOMIC DNA]</scope>
    <source>
        <strain evidence="10">PCC 7102</strain>
    </source>
</reference>
<evidence type="ECO:0000256" key="7">
    <source>
        <dbReference type="ARBA" id="ARBA00023150"/>
    </source>
</evidence>
<dbReference type="InterPro" id="IPR013482">
    <property type="entry name" value="Molybde_CF_guanTrfase"/>
</dbReference>
<evidence type="ECO:0000256" key="1">
    <source>
        <dbReference type="ARBA" id="ARBA00022490"/>
    </source>
</evidence>
<dbReference type="GO" id="GO:0005525">
    <property type="term" value="F:GTP binding"/>
    <property type="evidence" value="ECO:0007669"/>
    <property type="project" value="UniProtKB-UniRule"/>
</dbReference>
<dbReference type="RefSeq" id="WP_127083708.1">
    <property type="nucleotide sequence ID" value="NZ_RSCL01000014.1"/>
</dbReference>
<comment type="subcellular location">
    <subcellularLocation>
        <location evidence="8">Cytoplasm</location>
    </subcellularLocation>
</comment>
<protein>
    <recommendedName>
        <fullName evidence="8">Probable molybdenum cofactor guanylyltransferase</fullName>
        <shortName evidence="8">MoCo guanylyltransferase</shortName>
        <ecNumber evidence="8">2.7.7.77</ecNumber>
    </recommendedName>
    <alternativeName>
        <fullName evidence="8">GTP:molybdopterin guanylyltransferase</fullName>
    </alternativeName>
    <alternativeName>
        <fullName evidence="8">Mo-MPT guanylyltransferase</fullName>
    </alternativeName>
    <alternativeName>
        <fullName evidence="8">Molybdopterin guanylyltransferase</fullName>
    </alternativeName>
    <alternativeName>
        <fullName evidence="8">Molybdopterin-guanine dinucleotide synthase</fullName>
        <shortName evidence="8">MGD synthase</shortName>
    </alternativeName>
</protein>
<dbReference type="PANTHER" id="PTHR19136:SF81">
    <property type="entry name" value="MOLYBDENUM COFACTOR GUANYLYLTRANSFERASE"/>
    <property type="match status" value="1"/>
</dbReference>
<dbReference type="GO" id="GO:0061603">
    <property type="term" value="F:molybdenum cofactor guanylyltransferase activity"/>
    <property type="evidence" value="ECO:0007669"/>
    <property type="project" value="UniProtKB-EC"/>
</dbReference>
<evidence type="ECO:0000256" key="3">
    <source>
        <dbReference type="ARBA" id="ARBA00022723"/>
    </source>
</evidence>
<keyword evidence="7 8" id="KW-0501">Molybdenum cofactor biosynthesis</keyword>
<evidence type="ECO:0000256" key="2">
    <source>
        <dbReference type="ARBA" id="ARBA00022679"/>
    </source>
</evidence>
<dbReference type="CDD" id="cd02503">
    <property type="entry name" value="MobA"/>
    <property type="match status" value="1"/>
</dbReference>
<evidence type="ECO:0000256" key="4">
    <source>
        <dbReference type="ARBA" id="ARBA00022741"/>
    </source>
</evidence>
<dbReference type="SUPFAM" id="SSF53448">
    <property type="entry name" value="Nucleotide-diphospho-sugar transferases"/>
    <property type="match status" value="1"/>
</dbReference>
<keyword evidence="3 8" id="KW-0479">Metal-binding</keyword>
<dbReference type="GO" id="GO:0046872">
    <property type="term" value="F:metal ion binding"/>
    <property type="evidence" value="ECO:0007669"/>
    <property type="project" value="UniProtKB-KW"/>
</dbReference>
<proteinExistence type="inferred from homology"/>
<comment type="catalytic activity">
    <reaction evidence="8">
        <text>Mo-molybdopterin + GTP + H(+) = Mo-molybdopterin guanine dinucleotide + diphosphate</text>
        <dbReference type="Rhea" id="RHEA:34243"/>
        <dbReference type="ChEBI" id="CHEBI:15378"/>
        <dbReference type="ChEBI" id="CHEBI:33019"/>
        <dbReference type="ChEBI" id="CHEBI:37565"/>
        <dbReference type="ChEBI" id="CHEBI:71302"/>
        <dbReference type="ChEBI" id="CHEBI:71310"/>
        <dbReference type="EC" id="2.7.7.77"/>
    </reaction>
</comment>
<feature type="binding site" evidence="8">
    <location>
        <begin position="10"/>
        <end position="12"/>
    </location>
    <ligand>
        <name>GTP</name>
        <dbReference type="ChEBI" id="CHEBI:37565"/>
    </ligand>
</feature>
<comment type="caution">
    <text evidence="8">Lacks conserved residue(s) required for the propagation of feature annotation.</text>
</comment>
<keyword evidence="2 8" id="KW-0808">Transferase</keyword>
<dbReference type="GO" id="GO:0006777">
    <property type="term" value="P:Mo-molybdopterin cofactor biosynthetic process"/>
    <property type="evidence" value="ECO:0007669"/>
    <property type="project" value="UniProtKB-KW"/>
</dbReference>
<dbReference type="AlphaFoldDB" id="A0A433VAL9"/>
<evidence type="ECO:0000256" key="6">
    <source>
        <dbReference type="ARBA" id="ARBA00023134"/>
    </source>
</evidence>
<feature type="domain" description="MobA-like NTP transferase" evidence="9">
    <location>
        <begin position="7"/>
        <end position="174"/>
    </location>
</feature>
<dbReference type="PANTHER" id="PTHR19136">
    <property type="entry name" value="MOLYBDENUM COFACTOR GUANYLYLTRANSFERASE"/>
    <property type="match status" value="1"/>
</dbReference>
<dbReference type="OrthoDB" id="9788394at2"/>
<name>A0A433VAL9_9CYAN</name>
<dbReference type="NCBIfam" id="NF002741">
    <property type="entry name" value="PRK02726.1"/>
    <property type="match status" value="1"/>
</dbReference>
<comment type="function">
    <text evidence="8">Transfers a GMP moiety from GTP to Mo-molybdopterin (Mo-MPT) cofactor (Moco or molybdenum cofactor) to form Mo-molybdopterin guanine dinucleotide (Mo-MGD) cofactor.</text>
</comment>
<sequence>MSEKVIAIILAGGKSSRMGQDKAMLRVDGAHLLLRVYQVAVACADNVYVVTPWQERYEDLLPVGCQFIREARYEGDDVKQVETHGPLIGFAQALAEVNVDPEWVLLLACDLPNLEVEVLQGWIEGLENSRAEAIAVLAKHEKGWEPLCGFYRKSCLLGLNKYISEGGRSFQQWLDQNTVDILPDCSTDMFFNCNTPEDLRRRLL</sequence>
<feature type="binding site" evidence="8">
    <location>
        <position position="110"/>
    </location>
    <ligand>
        <name>GTP</name>
        <dbReference type="ChEBI" id="CHEBI:37565"/>
    </ligand>
</feature>
<evidence type="ECO:0000256" key="8">
    <source>
        <dbReference type="HAMAP-Rule" id="MF_00316"/>
    </source>
</evidence>
<dbReference type="GO" id="GO:0005737">
    <property type="term" value="C:cytoplasm"/>
    <property type="evidence" value="ECO:0007669"/>
    <property type="project" value="UniProtKB-SubCell"/>
</dbReference>
<evidence type="ECO:0000313" key="10">
    <source>
        <dbReference type="EMBL" id="RUT03113.1"/>
    </source>
</evidence>
<evidence type="ECO:0000259" key="9">
    <source>
        <dbReference type="Pfam" id="PF12804"/>
    </source>
</evidence>